<reference evidence="2" key="1">
    <citation type="submission" date="2022-07" db="EMBL/GenBank/DDBJ databases">
        <title>The genome of Lyophyllum shimeji provides insight into the initial evolution of ectomycorrhizal fungal genome.</title>
        <authorList>
            <person name="Kobayashi Y."/>
            <person name="Shibata T."/>
            <person name="Hirakawa H."/>
            <person name="Shigenobu S."/>
            <person name="Nishiyama T."/>
            <person name="Yamada A."/>
            <person name="Hasebe M."/>
            <person name="Kawaguchi M."/>
        </authorList>
    </citation>
    <scope>NUCLEOTIDE SEQUENCE</scope>
    <source>
        <strain evidence="2">AT787</strain>
    </source>
</reference>
<dbReference type="AlphaFoldDB" id="A0A9P3USL0"/>
<protein>
    <recommendedName>
        <fullName evidence="1">Microbial-type PARG catalytic domain-containing protein</fullName>
    </recommendedName>
</protein>
<dbReference type="InterPro" id="IPR019261">
    <property type="entry name" value="PARG_cat_microbial"/>
</dbReference>
<proteinExistence type="predicted"/>
<evidence type="ECO:0000259" key="1">
    <source>
        <dbReference type="Pfam" id="PF10021"/>
    </source>
</evidence>
<dbReference type="SUPFAM" id="SSF52949">
    <property type="entry name" value="Macro domain-like"/>
    <property type="match status" value="1"/>
</dbReference>
<dbReference type="Pfam" id="PF10021">
    <property type="entry name" value="PARG_cat_microb"/>
    <property type="match status" value="1"/>
</dbReference>
<organism evidence="2 3">
    <name type="scientific">Lyophyllum shimeji</name>
    <name type="common">Hon-shimeji</name>
    <name type="synonym">Tricholoma shimeji</name>
    <dbReference type="NCBI Taxonomy" id="47721"/>
    <lineage>
        <taxon>Eukaryota</taxon>
        <taxon>Fungi</taxon>
        <taxon>Dikarya</taxon>
        <taxon>Basidiomycota</taxon>
        <taxon>Agaricomycotina</taxon>
        <taxon>Agaricomycetes</taxon>
        <taxon>Agaricomycetidae</taxon>
        <taxon>Agaricales</taxon>
        <taxon>Tricholomatineae</taxon>
        <taxon>Lyophyllaceae</taxon>
        <taxon>Lyophyllum</taxon>
    </lineage>
</organism>
<accession>A0A9P3USL0</accession>
<dbReference type="Gene3D" id="3.40.220.10">
    <property type="entry name" value="Leucine Aminopeptidase, subunit E, domain 1"/>
    <property type="match status" value="1"/>
</dbReference>
<dbReference type="InterPro" id="IPR043472">
    <property type="entry name" value="Macro_dom-like"/>
</dbReference>
<dbReference type="Proteomes" id="UP001063166">
    <property type="component" value="Unassembled WGS sequence"/>
</dbReference>
<dbReference type="PANTHER" id="PTHR35596:SF1">
    <property type="entry name" value="MICROBIAL-TYPE PARG CATALYTIC DOMAIN-CONTAINING PROTEIN"/>
    <property type="match status" value="1"/>
</dbReference>
<dbReference type="PANTHER" id="PTHR35596">
    <property type="entry name" value="DUF2263 DOMAIN-CONTAINING PROTEIN"/>
    <property type="match status" value="1"/>
</dbReference>
<feature type="domain" description="Microbial-type PARG catalytic" evidence="1">
    <location>
        <begin position="61"/>
        <end position="153"/>
    </location>
</feature>
<gene>
    <name evidence="2" type="ORF">LshimejAT787_1302180</name>
</gene>
<dbReference type="EMBL" id="BRPK01000013">
    <property type="protein sequence ID" value="GLB43317.1"/>
    <property type="molecule type" value="Genomic_DNA"/>
</dbReference>
<evidence type="ECO:0000313" key="2">
    <source>
        <dbReference type="EMBL" id="GLB43317.1"/>
    </source>
</evidence>
<keyword evidence="3" id="KW-1185">Reference proteome</keyword>
<dbReference type="NCBIfam" id="TIGR02452">
    <property type="entry name" value="TIGR02452 family protein"/>
    <property type="match status" value="1"/>
</dbReference>
<comment type="caution">
    <text evidence="2">The sequence shown here is derived from an EMBL/GenBank/DDBJ whole genome shotgun (WGS) entry which is preliminary data.</text>
</comment>
<dbReference type="OrthoDB" id="9985428at2759"/>
<name>A0A9P3USL0_LYOSH</name>
<dbReference type="InterPro" id="IPR012664">
    <property type="entry name" value="CHP02452"/>
</dbReference>
<evidence type="ECO:0000313" key="3">
    <source>
        <dbReference type="Proteomes" id="UP001063166"/>
    </source>
</evidence>
<sequence>MSTSQPPDFAQRRAIAQDTISRSAAIVQEHASEAATLDSSFLTLDQLPPLDASASPNFPPAGITVVNSDSFSAARKIIREHPEAHGRTAVLNLASDELPGGGWIVSLSKTQEEALCYSSTLYATLKPEYYPWPNVGQGSVAGIFSPGVVIFKDDLDHGCAELAPSDRRVVSVITVAAPCRPALTEDLSTFKDPSVLEDLRGKIRLVYRMAAHNQQQYLVLGAMGCGAYMCPPELVAREMKAALLDDEFRGWFRKVVFAVYSKGEIGDRNFDIFSRAFSKKFLNTS</sequence>